<dbReference type="Proteomes" id="UP001325140">
    <property type="component" value="Chromosome"/>
</dbReference>
<dbReference type="Gene3D" id="3.50.50.60">
    <property type="entry name" value="FAD/NAD(P)-binding domain"/>
    <property type="match status" value="2"/>
</dbReference>
<dbReference type="PANTHER" id="PTHR48105">
    <property type="entry name" value="THIOREDOXIN REDUCTASE 1-RELATED-RELATED"/>
    <property type="match status" value="1"/>
</dbReference>
<comment type="subunit">
    <text evidence="5">Homodimer.</text>
</comment>
<keyword evidence="2 5" id="KW-0274">FAD</keyword>
<evidence type="ECO:0000259" key="6">
    <source>
        <dbReference type="Pfam" id="PF07992"/>
    </source>
</evidence>
<keyword evidence="4 5" id="KW-0560">Oxidoreductase</keyword>
<evidence type="ECO:0000256" key="4">
    <source>
        <dbReference type="ARBA" id="ARBA00023002"/>
    </source>
</evidence>
<keyword evidence="1 5" id="KW-0285">Flavoprotein</keyword>
<dbReference type="SUPFAM" id="SSF51905">
    <property type="entry name" value="FAD/NAD(P)-binding domain"/>
    <property type="match status" value="1"/>
</dbReference>
<evidence type="ECO:0000256" key="2">
    <source>
        <dbReference type="ARBA" id="ARBA00022827"/>
    </source>
</evidence>
<dbReference type="HAMAP" id="MF_01685">
    <property type="entry name" value="FENR2"/>
    <property type="match status" value="1"/>
</dbReference>
<comment type="caution">
    <text evidence="5">Lacks conserved residue(s) required for the propagation of feature annotation.</text>
</comment>
<evidence type="ECO:0000313" key="8">
    <source>
        <dbReference type="Proteomes" id="UP001325140"/>
    </source>
</evidence>
<reference evidence="7" key="1">
    <citation type="submission" date="2022-10" db="EMBL/GenBank/DDBJ databases">
        <title>Host association and intracellularity evolved multiple times independently in the Rickettsiales.</title>
        <authorList>
            <person name="Castelli M."/>
            <person name="Nardi T."/>
            <person name="Gammuto L."/>
            <person name="Bellinzona G."/>
            <person name="Sabaneyeva E."/>
            <person name="Potekhin A."/>
            <person name="Serra V."/>
            <person name="Petroni G."/>
            <person name="Sassera D."/>
        </authorList>
    </citation>
    <scope>NUCLEOTIDE SEQUENCE [LARGE SCALE GENOMIC DNA]</scope>
    <source>
        <strain evidence="7">US_Bl 11III1</strain>
    </source>
</reference>
<dbReference type="InterPro" id="IPR050097">
    <property type="entry name" value="Ferredoxin-NADP_redctase_2"/>
</dbReference>
<comment type="similarity">
    <text evidence="5">Belongs to the ferredoxin--NADP reductase type 2 family.</text>
</comment>
<keyword evidence="8" id="KW-1185">Reference proteome</keyword>
<feature type="binding site" evidence="5">
    <location>
        <position position="39"/>
    </location>
    <ligand>
        <name>FAD</name>
        <dbReference type="ChEBI" id="CHEBI:57692"/>
    </ligand>
</feature>
<dbReference type="PRINTS" id="PR00469">
    <property type="entry name" value="PNDRDTASEII"/>
</dbReference>
<dbReference type="RefSeq" id="WP_323722179.1">
    <property type="nucleotide sequence ID" value="NZ_CP110343.1"/>
</dbReference>
<evidence type="ECO:0000256" key="5">
    <source>
        <dbReference type="HAMAP-Rule" id="MF_01685"/>
    </source>
</evidence>
<comment type="catalytic activity">
    <reaction evidence="5">
        <text>2 reduced [2Fe-2S]-[ferredoxin] + NADP(+) + H(+) = 2 oxidized [2Fe-2S]-[ferredoxin] + NADPH</text>
        <dbReference type="Rhea" id="RHEA:20125"/>
        <dbReference type="Rhea" id="RHEA-COMP:10000"/>
        <dbReference type="Rhea" id="RHEA-COMP:10001"/>
        <dbReference type="ChEBI" id="CHEBI:15378"/>
        <dbReference type="ChEBI" id="CHEBI:33737"/>
        <dbReference type="ChEBI" id="CHEBI:33738"/>
        <dbReference type="ChEBI" id="CHEBI:57783"/>
        <dbReference type="ChEBI" id="CHEBI:58349"/>
        <dbReference type="EC" id="1.18.1.2"/>
    </reaction>
</comment>
<dbReference type="EC" id="1.18.1.2" evidence="5"/>
<keyword evidence="3 5" id="KW-0521">NADP</keyword>
<organism evidence="7 8">
    <name type="scientific">Candidatus Fokinia crypta</name>
    <dbReference type="NCBI Taxonomy" id="1920990"/>
    <lineage>
        <taxon>Bacteria</taxon>
        <taxon>Pseudomonadati</taxon>
        <taxon>Pseudomonadota</taxon>
        <taxon>Alphaproteobacteria</taxon>
        <taxon>Rickettsiales</taxon>
        <taxon>Candidatus Midichloriaceae</taxon>
        <taxon>Candidatus Fokinia</taxon>
    </lineage>
</organism>
<dbReference type="InterPro" id="IPR036188">
    <property type="entry name" value="FAD/NAD-bd_sf"/>
</dbReference>
<dbReference type="EMBL" id="CP110343">
    <property type="protein sequence ID" value="WPX97518.1"/>
    <property type="molecule type" value="Genomic_DNA"/>
</dbReference>
<dbReference type="InterPro" id="IPR022890">
    <property type="entry name" value="Fd--NADP_Rdtase_type_2"/>
</dbReference>
<feature type="binding site" evidence="5">
    <location>
        <position position="84"/>
    </location>
    <ligand>
        <name>FAD</name>
        <dbReference type="ChEBI" id="CHEBI:57692"/>
    </ligand>
</feature>
<feature type="binding site" evidence="5">
    <location>
        <position position="44"/>
    </location>
    <ligand>
        <name>FAD</name>
        <dbReference type="ChEBI" id="CHEBI:57692"/>
    </ligand>
</feature>
<gene>
    <name evidence="7" type="ORF">Fokcrypt_00023</name>
</gene>
<name>A0ABZ0UQW2_9RICK</name>
<dbReference type="PRINTS" id="PR00368">
    <property type="entry name" value="FADPNR"/>
</dbReference>
<evidence type="ECO:0000256" key="1">
    <source>
        <dbReference type="ARBA" id="ARBA00022630"/>
    </source>
</evidence>
<comment type="cofactor">
    <cofactor evidence="5">
        <name>FAD</name>
        <dbReference type="ChEBI" id="CHEBI:57692"/>
    </cofactor>
    <text evidence="5">Binds 1 FAD per subunit.</text>
</comment>
<dbReference type="Pfam" id="PF07992">
    <property type="entry name" value="Pyr_redox_2"/>
    <property type="match status" value="1"/>
</dbReference>
<sequence>MYEVIIIGAGPVGLFTAFETGMLGLKTAIVDSLSYIGGQCAALYPEKPIYDIPACPKILGKELINNLSQQIQRFDHDIFLEYSVISIQQDQKNEWILKAEGRKDIHAKTVIIASGGGILEPKKPELEGIEKLEGDSVLYSIQSPKIFSGKNIAIAGGGDSAVDWAIILSDIANKVYFIHRRDTFRAAPSNINEMMEKCQNGKIEMVIPYQLEKLIIEDDKLKGIKVSHITSETELQTKKLDVQYLLPFFGLSMVNTFIHTIDGIVLTEDSKQIKVKQSDMSTAVSGLFAVGDVCYYNNKLKLILTGFSEGATAAHAAFKIARPNTELRIKYSTQQFHS</sequence>
<feature type="binding site" evidence="5">
    <location>
        <position position="119"/>
    </location>
    <ligand>
        <name>FAD</name>
        <dbReference type="ChEBI" id="CHEBI:57692"/>
    </ligand>
</feature>
<dbReference type="InterPro" id="IPR023753">
    <property type="entry name" value="FAD/NAD-binding_dom"/>
</dbReference>
<feature type="binding site" evidence="5">
    <location>
        <position position="292"/>
    </location>
    <ligand>
        <name>FAD</name>
        <dbReference type="ChEBI" id="CHEBI:57692"/>
    </ligand>
</feature>
<feature type="binding site" evidence="5">
    <location>
        <position position="333"/>
    </location>
    <ligand>
        <name>FAD</name>
        <dbReference type="ChEBI" id="CHEBI:57692"/>
    </ligand>
</feature>
<evidence type="ECO:0000256" key="3">
    <source>
        <dbReference type="ARBA" id="ARBA00022857"/>
    </source>
</evidence>
<feature type="domain" description="FAD/NAD(P)-binding" evidence="6">
    <location>
        <begin position="2"/>
        <end position="309"/>
    </location>
</feature>
<proteinExistence type="inferred from homology"/>
<protein>
    <recommendedName>
        <fullName evidence="5">Ferredoxin--NADP reductase</fullName>
        <shortName evidence="5">FNR</shortName>
        <shortName evidence="5">Fd-NADP(+) reductase</shortName>
        <ecNumber evidence="5">1.18.1.2</ecNumber>
    </recommendedName>
</protein>
<evidence type="ECO:0000313" key="7">
    <source>
        <dbReference type="EMBL" id="WPX97518.1"/>
    </source>
</evidence>
<feature type="binding site" evidence="5">
    <location>
        <position position="31"/>
    </location>
    <ligand>
        <name>FAD</name>
        <dbReference type="ChEBI" id="CHEBI:57692"/>
    </ligand>
</feature>
<accession>A0ABZ0UQW2</accession>